<dbReference type="FunFam" id="1.10.10.10:FF:000001">
    <property type="entry name" value="LysR family transcriptional regulator"/>
    <property type="match status" value="1"/>
</dbReference>
<proteinExistence type="inferred from homology"/>
<dbReference type="SUPFAM" id="SSF53850">
    <property type="entry name" value="Periplasmic binding protein-like II"/>
    <property type="match status" value="1"/>
</dbReference>
<dbReference type="Gene3D" id="3.40.190.10">
    <property type="entry name" value="Periplasmic binding protein-like II"/>
    <property type="match status" value="2"/>
</dbReference>
<evidence type="ECO:0000256" key="3">
    <source>
        <dbReference type="ARBA" id="ARBA00023125"/>
    </source>
</evidence>
<comment type="similarity">
    <text evidence="1">Belongs to the LysR transcriptional regulatory family.</text>
</comment>
<dbReference type="InterPro" id="IPR005119">
    <property type="entry name" value="LysR_subst-bd"/>
</dbReference>
<dbReference type="PANTHER" id="PTHR30346">
    <property type="entry name" value="TRANSCRIPTIONAL DUAL REGULATOR HCAR-RELATED"/>
    <property type="match status" value="1"/>
</dbReference>
<dbReference type="AlphaFoldDB" id="A0A1I5GQ19"/>
<dbReference type="Proteomes" id="UP000183413">
    <property type="component" value="Unassembled WGS sequence"/>
</dbReference>
<dbReference type="Gene3D" id="1.10.10.10">
    <property type="entry name" value="Winged helix-like DNA-binding domain superfamily/Winged helix DNA-binding domain"/>
    <property type="match status" value="1"/>
</dbReference>
<dbReference type="Pfam" id="PF00126">
    <property type="entry name" value="HTH_1"/>
    <property type="match status" value="1"/>
</dbReference>
<evidence type="ECO:0000256" key="4">
    <source>
        <dbReference type="ARBA" id="ARBA00023163"/>
    </source>
</evidence>
<keyword evidence="2" id="KW-0805">Transcription regulation</keyword>
<organism evidence="6 7">
    <name type="scientific">Actinomadura madurae</name>
    <dbReference type="NCBI Taxonomy" id="1993"/>
    <lineage>
        <taxon>Bacteria</taxon>
        <taxon>Bacillati</taxon>
        <taxon>Actinomycetota</taxon>
        <taxon>Actinomycetes</taxon>
        <taxon>Streptosporangiales</taxon>
        <taxon>Thermomonosporaceae</taxon>
        <taxon>Actinomadura</taxon>
    </lineage>
</organism>
<sequence>MLVEVADRGSFSATAEALTMTQPAVSRQIAGLEKRLGIHLFQRLPRGVRPTPAGEVAIELARDTIARLRAMEDHLAAFATLDAGQLRLSAFPSANTFLVPEAIRRFSDAHPGVTLSLNQTDQGDPLMPVRDGRVDLALVTSWQPVNDQAAVELIPLLDEELLLALPSHHPLARHTSVRLRDLRNETWIEGAHPDCLGPIPRLADVLGNPPRIGFTCDDWNGKQALVAAGAGVTLVPTLARATIRADVALRTTSPPLPARRLFAAVTASPYRPPAVSAMLTLLTAIAAQHRTDRGEKGL</sequence>
<evidence type="ECO:0000313" key="6">
    <source>
        <dbReference type="EMBL" id="SFO38095.1"/>
    </source>
</evidence>
<gene>
    <name evidence="6" type="ORF">SAMN04489713_105343</name>
</gene>
<name>A0A1I5GQ19_9ACTN</name>
<protein>
    <submittedName>
        <fullName evidence="6">DNA-binding transcriptional regulator, LysR family</fullName>
    </submittedName>
</protein>
<dbReference type="InterPro" id="IPR036388">
    <property type="entry name" value="WH-like_DNA-bd_sf"/>
</dbReference>
<evidence type="ECO:0000259" key="5">
    <source>
        <dbReference type="PROSITE" id="PS50931"/>
    </source>
</evidence>
<dbReference type="STRING" id="1993.SAMN04489713_105343"/>
<dbReference type="PROSITE" id="PS50931">
    <property type="entry name" value="HTH_LYSR"/>
    <property type="match status" value="1"/>
</dbReference>
<reference evidence="6 7" key="1">
    <citation type="submission" date="2016-10" db="EMBL/GenBank/DDBJ databases">
        <authorList>
            <person name="de Groot N.N."/>
        </authorList>
    </citation>
    <scope>NUCLEOTIDE SEQUENCE [LARGE SCALE GENOMIC DNA]</scope>
    <source>
        <strain evidence="6 7">DSM 43067</strain>
    </source>
</reference>
<dbReference type="eggNOG" id="COG0583">
    <property type="taxonomic scope" value="Bacteria"/>
</dbReference>
<feature type="domain" description="HTH lysR-type" evidence="5">
    <location>
        <begin position="1"/>
        <end position="51"/>
    </location>
</feature>
<evidence type="ECO:0000256" key="2">
    <source>
        <dbReference type="ARBA" id="ARBA00023015"/>
    </source>
</evidence>
<keyword evidence="7" id="KW-1185">Reference proteome</keyword>
<dbReference type="InterPro" id="IPR036390">
    <property type="entry name" value="WH_DNA-bd_sf"/>
</dbReference>
<dbReference type="PRINTS" id="PR00039">
    <property type="entry name" value="HTHLYSR"/>
</dbReference>
<keyword evidence="3 6" id="KW-0238">DNA-binding</keyword>
<dbReference type="GO" id="GO:0003677">
    <property type="term" value="F:DNA binding"/>
    <property type="evidence" value="ECO:0007669"/>
    <property type="project" value="UniProtKB-KW"/>
</dbReference>
<evidence type="ECO:0000313" key="7">
    <source>
        <dbReference type="Proteomes" id="UP000183413"/>
    </source>
</evidence>
<dbReference type="EMBL" id="FOVH01000005">
    <property type="protein sequence ID" value="SFO38095.1"/>
    <property type="molecule type" value="Genomic_DNA"/>
</dbReference>
<dbReference type="GO" id="GO:0003700">
    <property type="term" value="F:DNA-binding transcription factor activity"/>
    <property type="evidence" value="ECO:0007669"/>
    <property type="project" value="InterPro"/>
</dbReference>
<dbReference type="InParanoid" id="A0A1I5GQ19"/>
<keyword evidence="4" id="KW-0804">Transcription</keyword>
<evidence type="ECO:0000256" key="1">
    <source>
        <dbReference type="ARBA" id="ARBA00009437"/>
    </source>
</evidence>
<dbReference type="PANTHER" id="PTHR30346:SF29">
    <property type="entry name" value="LYSR SUBSTRATE-BINDING"/>
    <property type="match status" value="1"/>
</dbReference>
<dbReference type="InterPro" id="IPR000847">
    <property type="entry name" value="LysR_HTH_N"/>
</dbReference>
<dbReference type="GO" id="GO:0032993">
    <property type="term" value="C:protein-DNA complex"/>
    <property type="evidence" value="ECO:0007669"/>
    <property type="project" value="TreeGrafter"/>
</dbReference>
<dbReference type="SUPFAM" id="SSF46785">
    <property type="entry name" value="Winged helix' DNA-binding domain"/>
    <property type="match status" value="1"/>
</dbReference>
<dbReference type="Pfam" id="PF03466">
    <property type="entry name" value="LysR_substrate"/>
    <property type="match status" value="1"/>
</dbReference>
<accession>A0A1I5GQ19</accession>